<evidence type="ECO:0000313" key="2">
    <source>
        <dbReference type="EMBL" id="AOE44626.1"/>
    </source>
</evidence>
<dbReference type="KEGG" id="vg:29063820"/>
<dbReference type="EMBL" id="KX557283">
    <property type="protein sequence ID" value="AOE44626.1"/>
    <property type="molecule type" value="Genomic_DNA"/>
</dbReference>
<gene>
    <name evidence="2" type="primary">13</name>
    <name evidence="2" type="ORF">SEA_REMUS_13</name>
</gene>
<keyword evidence="1" id="KW-0472">Membrane</keyword>
<accession>A0A1B3B0Y2</accession>
<dbReference type="Proteomes" id="UP000202619">
    <property type="component" value="Segment"/>
</dbReference>
<organism evidence="2 3">
    <name type="scientific">Gordonia phage Remus</name>
    <dbReference type="NCBI Taxonomy" id="1887652"/>
    <lineage>
        <taxon>Viruses</taxon>
        <taxon>Duplodnaviria</taxon>
        <taxon>Heunggongvirae</taxon>
        <taxon>Uroviricota</taxon>
        <taxon>Caudoviricetes</taxon>
        <taxon>Soupsvirus</taxon>
        <taxon>Soupsvirus strosahl</taxon>
    </lineage>
</organism>
<dbReference type="GeneID" id="29063820"/>
<proteinExistence type="predicted"/>
<dbReference type="RefSeq" id="YP_009281624.1">
    <property type="nucleotide sequence ID" value="NC_031031.1"/>
</dbReference>
<keyword evidence="1" id="KW-1133">Transmembrane helix</keyword>
<name>A0A1B3B0Y2_9CAUD</name>
<evidence type="ECO:0000256" key="1">
    <source>
        <dbReference type="SAM" id="Phobius"/>
    </source>
</evidence>
<feature type="transmembrane region" description="Helical" evidence="1">
    <location>
        <begin position="18"/>
        <end position="36"/>
    </location>
</feature>
<protein>
    <submittedName>
        <fullName evidence="2">Holin</fullName>
    </submittedName>
</protein>
<evidence type="ECO:0000313" key="3">
    <source>
        <dbReference type="Proteomes" id="UP000202619"/>
    </source>
</evidence>
<sequence length="75" mass="7878">MAHRQPSQPLSPRVRQTGYYAGTLLLAVLGIVQLWVSVDLGQISETLTGLLTLLGATAPAYAGSKLGDQIRSGSI</sequence>
<keyword evidence="1" id="KW-0812">Transmembrane</keyword>
<dbReference type="OrthoDB" id="24260at10239"/>
<reference evidence="2 3" key="1">
    <citation type="submission" date="2016-07" db="EMBL/GenBank/DDBJ databases">
        <authorList>
            <person name="Franke B.K."/>
            <person name="Idrees S."/>
            <person name="Klinkhammer K.E."/>
            <person name="Kocina D.M."/>
            <person name="Lusk T.N."/>
            <person name="Notovny A.L."/>
            <person name="Oberding K.E."/>
            <person name="Quandt C.A."/>
            <person name="Schmitz M.Y."/>
            <person name="Schultz D.E."/>
            <person name="Thaoxaochay C."/>
            <person name="Thomas C.P."/>
            <person name="Toland T.N."/>
            <person name="Topel S.A."/>
            <person name="Warren E.R."/>
            <person name="Weber A.J."/>
            <person name="Welman R.J."/>
            <person name="Williams K.M."/>
            <person name="Bonilla J.A."/>
            <person name="Klyczek K."/>
            <person name="Garlena R.A."/>
            <person name="Russell D.A."/>
            <person name="Pope W.H."/>
            <person name="Jacobs-Sera D."/>
            <person name="Hendrix R.W."/>
            <person name="Hatfull G.F."/>
        </authorList>
    </citation>
    <scope>NUCLEOTIDE SEQUENCE [LARGE SCALE GENOMIC DNA]</scope>
</reference>